<dbReference type="AlphaFoldDB" id="A0A975IXA7"/>
<reference evidence="1" key="1">
    <citation type="submission" date="2021-04" db="EMBL/GenBank/DDBJ databases">
        <title>The complete genome sequence of Caulobacter sp. S6.</title>
        <authorList>
            <person name="Tang Y."/>
            <person name="Ouyang W."/>
            <person name="Liu Q."/>
            <person name="Huang B."/>
            <person name="Guo Z."/>
            <person name="Lei P."/>
        </authorList>
    </citation>
    <scope>NUCLEOTIDE SEQUENCE</scope>
    <source>
        <strain evidence="1">S6</strain>
    </source>
</reference>
<dbReference type="EMBL" id="CP073078">
    <property type="protein sequence ID" value="QUD90434.1"/>
    <property type="molecule type" value="Genomic_DNA"/>
</dbReference>
<gene>
    <name evidence="1" type="ORF">KCG34_11500</name>
</gene>
<sequence>MPVALVADLHLPSWLGHPVELHRRPAPPGVPEDARQRFGPWTLNVKHDRFTGQVSCVLSAPRMSFDRAAVTFQFSPHTETYDAVYRVDTGPAFSWRLSAMALASHGVKLETDDPTNPSGGRVILPYSAVVGGKTVWIRPSDKKRAWPFRIDDLAPAVAAAKTAGCGAGFVGAVAE</sequence>
<accession>A0A975IXA7</accession>
<protein>
    <submittedName>
        <fullName evidence="1">Uncharacterized protein</fullName>
    </submittedName>
</protein>
<evidence type="ECO:0000313" key="2">
    <source>
        <dbReference type="Proteomes" id="UP000676409"/>
    </source>
</evidence>
<keyword evidence="2" id="KW-1185">Reference proteome</keyword>
<evidence type="ECO:0000313" key="1">
    <source>
        <dbReference type="EMBL" id="QUD90434.1"/>
    </source>
</evidence>
<dbReference type="RefSeq" id="WP_211940485.1">
    <property type="nucleotide sequence ID" value="NZ_CP073078.1"/>
</dbReference>
<dbReference type="KEGG" id="caul:KCG34_11500"/>
<dbReference type="Proteomes" id="UP000676409">
    <property type="component" value="Chromosome"/>
</dbReference>
<proteinExistence type="predicted"/>
<name>A0A975IXA7_9CAUL</name>
<organism evidence="1 2">
    <name type="scientific">Phenylobacterium montanum</name>
    <dbReference type="NCBI Taxonomy" id="2823693"/>
    <lineage>
        <taxon>Bacteria</taxon>
        <taxon>Pseudomonadati</taxon>
        <taxon>Pseudomonadota</taxon>
        <taxon>Alphaproteobacteria</taxon>
        <taxon>Caulobacterales</taxon>
        <taxon>Caulobacteraceae</taxon>
        <taxon>Phenylobacterium</taxon>
    </lineage>
</organism>